<evidence type="ECO:0000256" key="7">
    <source>
        <dbReference type="RuleBase" id="RU364112"/>
    </source>
</evidence>
<name>A0A096D958_9BURK</name>
<keyword evidence="5" id="KW-0201">Cytochrome c-type biogenesis</keyword>
<sequence>MKPRSIGAAFTAALLACMAMLAQAGQTARDQELLDREMALAAQLRCVVCQNQTVAESRAPMAEDMRREIRNQLEQGHSNEQVINFFEQRYGSFVRYNPPWKPSTWLLWSSPFLAALGGFVLLRRTLRQRSMPDEPLTAQQRDRARQWLDTTSKEERQ</sequence>
<keyword evidence="3 7" id="KW-0479">Metal-binding</keyword>
<feature type="transmembrane region" description="Helical" evidence="7">
    <location>
        <begin position="105"/>
        <end position="122"/>
    </location>
</feature>
<dbReference type="CDD" id="cd16378">
    <property type="entry name" value="CcmH_N"/>
    <property type="match status" value="1"/>
</dbReference>
<dbReference type="Proteomes" id="UP000029567">
    <property type="component" value="Unassembled WGS sequence"/>
</dbReference>
<proteinExistence type="inferred from homology"/>
<dbReference type="InterPro" id="IPR005616">
    <property type="entry name" value="CcmH/CycL/Ccl2/NrfF_N"/>
</dbReference>
<evidence type="ECO:0000256" key="1">
    <source>
        <dbReference type="ARBA" id="ARBA00010342"/>
    </source>
</evidence>
<keyword evidence="7" id="KW-1133">Transmembrane helix</keyword>
<dbReference type="InterPro" id="IPR038297">
    <property type="entry name" value="CcmH/CycL/NrfF/Ccl2_sf"/>
</dbReference>
<dbReference type="RefSeq" id="WP_034351928.1">
    <property type="nucleotide sequence ID" value="NZ_AWOS01000012.1"/>
</dbReference>
<dbReference type="AlphaFoldDB" id="A0A096D958"/>
<dbReference type="OrthoDB" id="9804975at2"/>
<keyword evidence="7" id="KW-0472">Membrane</keyword>
<evidence type="ECO:0000256" key="2">
    <source>
        <dbReference type="ARBA" id="ARBA00022617"/>
    </source>
</evidence>
<keyword evidence="4 7" id="KW-0732">Signal</keyword>
<feature type="region of interest" description="Disordered" evidence="8">
    <location>
        <begin position="132"/>
        <end position="157"/>
    </location>
</feature>
<evidence type="ECO:0000256" key="4">
    <source>
        <dbReference type="ARBA" id="ARBA00022729"/>
    </source>
</evidence>
<keyword evidence="7" id="KW-0812">Transmembrane</keyword>
<keyword evidence="6 7" id="KW-0408">Iron</keyword>
<dbReference type="GO" id="GO:0005886">
    <property type="term" value="C:plasma membrane"/>
    <property type="evidence" value="ECO:0007669"/>
    <property type="project" value="TreeGrafter"/>
</dbReference>
<dbReference type="PANTHER" id="PTHR47870:SF1">
    <property type="entry name" value="CYTOCHROME C-TYPE BIOGENESIS PROTEIN CCMH"/>
    <property type="match status" value="1"/>
</dbReference>
<comment type="similarity">
    <text evidence="1 7">Belongs to the CcmH/CycL/Ccl2/NrfF family.</text>
</comment>
<accession>A0A096D958</accession>
<evidence type="ECO:0000256" key="8">
    <source>
        <dbReference type="SAM" id="MobiDB-lite"/>
    </source>
</evidence>
<feature type="chain" id="PRO_5011015325" description="Cytochrome c-type biogenesis protein" evidence="7">
    <location>
        <begin position="25"/>
        <end position="157"/>
    </location>
</feature>
<dbReference type="InterPro" id="IPR051263">
    <property type="entry name" value="C-type_cytochrome_biogenesis"/>
</dbReference>
<protein>
    <recommendedName>
        <fullName evidence="7">Cytochrome c-type biogenesis protein</fullName>
    </recommendedName>
</protein>
<dbReference type="GO" id="GO:0046872">
    <property type="term" value="F:metal ion binding"/>
    <property type="evidence" value="ECO:0007669"/>
    <property type="project" value="UniProtKB-KW"/>
</dbReference>
<organism evidence="10 11">
    <name type="scientific">Comamonas thiooxydans</name>
    <dbReference type="NCBI Taxonomy" id="363952"/>
    <lineage>
        <taxon>Bacteria</taxon>
        <taxon>Pseudomonadati</taxon>
        <taxon>Pseudomonadota</taxon>
        <taxon>Betaproteobacteria</taxon>
        <taxon>Burkholderiales</taxon>
        <taxon>Comamonadaceae</taxon>
        <taxon>Comamonas</taxon>
    </lineage>
</organism>
<evidence type="ECO:0000256" key="3">
    <source>
        <dbReference type="ARBA" id="ARBA00022723"/>
    </source>
</evidence>
<evidence type="ECO:0000256" key="6">
    <source>
        <dbReference type="ARBA" id="ARBA00023004"/>
    </source>
</evidence>
<dbReference type="GO" id="GO:0017004">
    <property type="term" value="P:cytochrome complex assembly"/>
    <property type="evidence" value="ECO:0007669"/>
    <property type="project" value="UniProtKB-KW"/>
</dbReference>
<evidence type="ECO:0000313" key="10">
    <source>
        <dbReference type="EMBL" id="KGH00372.1"/>
    </source>
</evidence>
<comment type="function">
    <text evidence="7">Possible subunit of a heme lyase.</text>
</comment>
<feature type="signal peptide" evidence="7">
    <location>
        <begin position="1"/>
        <end position="24"/>
    </location>
</feature>
<evidence type="ECO:0000256" key="5">
    <source>
        <dbReference type="ARBA" id="ARBA00022748"/>
    </source>
</evidence>
<dbReference type="EMBL" id="AWTN01000002">
    <property type="protein sequence ID" value="KGH00372.1"/>
    <property type="molecule type" value="Genomic_DNA"/>
</dbReference>
<dbReference type="PANTHER" id="PTHR47870">
    <property type="entry name" value="CYTOCHROME C-TYPE BIOGENESIS PROTEIN CCMH"/>
    <property type="match status" value="1"/>
</dbReference>
<feature type="compositionally biased region" description="Basic and acidic residues" evidence="8">
    <location>
        <begin position="140"/>
        <end position="157"/>
    </location>
</feature>
<dbReference type="PROSITE" id="PS51257">
    <property type="entry name" value="PROKAR_LIPOPROTEIN"/>
    <property type="match status" value="1"/>
</dbReference>
<dbReference type="Gene3D" id="1.10.8.640">
    <property type="entry name" value="Cytochrome C biogenesis protein"/>
    <property type="match status" value="1"/>
</dbReference>
<evidence type="ECO:0000259" key="9">
    <source>
        <dbReference type="Pfam" id="PF03918"/>
    </source>
</evidence>
<gene>
    <name evidence="10" type="ORF">P245_03140</name>
</gene>
<evidence type="ECO:0000313" key="11">
    <source>
        <dbReference type="Proteomes" id="UP000029567"/>
    </source>
</evidence>
<reference evidence="10 11" key="1">
    <citation type="submission" date="2013-09" db="EMBL/GenBank/DDBJ databases">
        <title>High correlation between genotypes and phenotypes of environmental bacteria Comamonas testosteroni strains.</title>
        <authorList>
            <person name="Liu L."/>
            <person name="Zhu W."/>
            <person name="Xia X."/>
            <person name="Xu B."/>
            <person name="Luo M."/>
            <person name="Wang G."/>
        </authorList>
    </citation>
    <scope>NUCLEOTIDE SEQUENCE [LARGE SCALE GENOMIC DNA]</scope>
    <source>
        <strain evidence="10 11">JL14</strain>
    </source>
</reference>
<comment type="caution">
    <text evidence="10">The sequence shown here is derived from an EMBL/GenBank/DDBJ whole genome shotgun (WGS) entry which is preliminary data.</text>
</comment>
<feature type="domain" description="CcmH/CycL/Ccl2/NrfF N-terminal" evidence="9">
    <location>
        <begin position="11"/>
        <end position="146"/>
    </location>
</feature>
<dbReference type="Pfam" id="PF03918">
    <property type="entry name" value="CcmH"/>
    <property type="match status" value="1"/>
</dbReference>
<keyword evidence="2 7" id="KW-0349">Heme</keyword>